<keyword evidence="4" id="KW-0175">Coiled coil</keyword>
<dbReference type="SUPFAM" id="SSF48403">
    <property type="entry name" value="Ankyrin repeat"/>
    <property type="match status" value="1"/>
</dbReference>
<name>A0ABP1REH1_9HEXA</name>
<sequence length="825" mass="94484">MEPWQIAHVQKNLDDLTRFTSCNSSLVAILQKRDILSANDISRLEAKRKSDGAIAETSLLFEILVTRAGITQAELKVFAKFGQRIGHFGEDVSQLDYIILENMVGIEDICKIKGVNQVNVHLIVHTGGNFKLVQTFGDDSKIKEFIEKPQICDNFPACGCERGYENLVFKCRFRFQGNFYENITKEYSTSLSELLPEMRELLIVQDSVDLWEITKLLDKISVVNDSQEEGKNSCEKTEIKSGFEQLKQKIEELFAHLNIEERELRELKTLAGITLFPAYTKNLIIINNNVLKKFVTAGLVVKKEDESVTLQNQSLACYLVVNMLIENELHENFVRDLFRDCIEHQTIKKYIPYFSSGVEVDFSSKTTTKYQRISFESFKFTNGQLVKFLESVTLNHYKAIEQLMKNHIPPKSTIPWFYACVHANHYNLLKILLSVESNATAFQSEQQIILAVIYGRVQVIDLVVSHYVSQTSKQISQIKLKISDKEMDSDKEVQDAPQKSKFDKEFLSISLLHLAALRGNYLVMEYLLNHFINEKLTQSQMLEILRFCVVDTLYHDDEQIGERIRMIHLFFKIFPNYILTVQSDSDQQNPLFVPNIHVDLLQVIINKGLDDECSLRGVLHFCPTYMTPYQYDILVKFLHTNERVGVVNCSVGKWKCSPLYRAVQHLELFDSTLHVFSCAKADFNCRILSSAVDHKRSASLLERLIRAGADFRKEEEDGASWTVLHDAAVSYNLTALRYFIWRGCDVNAKDSNGNTPLHILLKFLGSLKGTHELVETLVQHGADVNVVGEEDQTPLSLAVGKRAKNCLDKWTFELLEKVAEKTDNY</sequence>
<evidence type="ECO:0000313" key="6">
    <source>
        <dbReference type="Proteomes" id="UP001642540"/>
    </source>
</evidence>
<keyword evidence="1" id="KW-0677">Repeat</keyword>
<protein>
    <submittedName>
        <fullName evidence="5">Uncharacterized protein</fullName>
    </submittedName>
</protein>
<feature type="repeat" description="ANK" evidence="3">
    <location>
        <begin position="752"/>
        <end position="789"/>
    </location>
</feature>
<dbReference type="InterPro" id="IPR036770">
    <property type="entry name" value="Ankyrin_rpt-contain_sf"/>
</dbReference>
<evidence type="ECO:0000256" key="3">
    <source>
        <dbReference type="PROSITE-ProRule" id="PRU00023"/>
    </source>
</evidence>
<comment type="caution">
    <text evidence="5">The sequence shown here is derived from an EMBL/GenBank/DDBJ whole genome shotgun (WGS) entry which is preliminary data.</text>
</comment>
<keyword evidence="6" id="KW-1185">Reference proteome</keyword>
<dbReference type="InterPro" id="IPR002110">
    <property type="entry name" value="Ankyrin_rpt"/>
</dbReference>
<feature type="repeat" description="ANK" evidence="3">
    <location>
        <begin position="719"/>
        <end position="751"/>
    </location>
</feature>
<dbReference type="Proteomes" id="UP001642540">
    <property type="component" value="Unassembled WGS sequence"/>
</dbReference>
<evidence type="ECO:0000256" key="2">
    <source>
        <dbReference type="ARBA" id="ARBA00023043"/>
    </source>
</evidence>
<gene>
    <name evidence="5" type="ORF">ODALV1_LOCUS20588</name>
</gene>
<dbReference type="PROSITE" id="PS50088">
    <property type="entry name" value="ANK_REPEAT"/>
    <property type="match status" value="2"/>
</dbReference>
<dbReference type="SMART" id="SM00248">
    <property type="entry name" value="ANK"/>
    <property type="match status" value="6"/>
</dbReference>
<dbReference type="PROSITE" id="PS50297">
    <property type="entry name" value="ANK_REP_REGION"/>
    <property type="match status" value="1"/>
</dbReference>
<dbReference type="EMBL" id="CAXLJM020000068">
    <property type="protein sequence ID" value="CAL8124368.1"/>
    <property type="molecule type" value="Genomic_DNA"/>
</dbReference>
<accession>A0ABP1REH1</accession>
<proteinExistence type="predicted"/>
<dbReference type="PANTHER" id="PTHR24198:SF165">
    <property type="entry name" value="ANKYRIN REPEAT-CONTAINING PROTEIN-RELATED"/>
    <property type="match status" value="1"/>
</dbReference>
<evidence type="ECO:0000313" key="5">
    <source>
        <dbReference type="EMBL" id="CAL8124368.1"/>
    </source>
</evidence>
<evidence type="ECO:0000256" key="4">
    <source>
        <dbReference type="SAM" id="Coils"/>
    </source>
</evidence>
<dbReference type="PANTHER" id="PTHR24198">
    <property type="entry name" value="ANKYRIN REPEAT AND PROTEIN KINASE DOMAIN-CONTAINING PROTEIN"/>
    <property type="match status" value="1"/>
</dbReference>
<dbReference type="Gene3D" id="1.25.40.20">
    <property type="entry name" value="Ankyrin repeat-containing domain"/>
    <property type="match status" value="1"/>
</dbReference>
<organism evidence="5 6">
    <name type="scientific">Orchesella dallaii</name>
    <dbReference type="NCBI Taxonomy" id="48710"/>
    <lineage>
        <taxon>Eukaryota</taxon>
        <taxon>Metazoa</taxon>
        <taxon>Ecdysozoa</taxon>
        <taxon>Arthropoda</taxon>
        <taxon>Hexapoda</taxon>
        <taxon>Collembola</taxon>
        <taxon>Entomobryomorpha</taxon>
        <taxon>Entomobryoidea</taxon>
        <taxon>Orchesellidae</taxon>
        <taxon>Orchesellinae</taxon>
        <taxon>Orchesella</taxon>
    </lineage>
</organism>
<keyword evidence="2 3" id="KW-0040">ANK repeat</keyword>
<reference evidence="5 6" key="1">
    <citation type="submission" date="2024-08" db="EMBL/GenBank/DDBJ databases">
        <authorList>
            <person name="Cucini C."/>
            <person name="Frati F."/>
        </authorList>
    </citation>
    <scope>NUCLEOTIDE SEQUENCE [LARGE SCALE GENOMIC DNA]</scope>
</reference>
<dbReference type="Pfam" id="PF12796">
    <property type="entry name" value="Ank_2"/>
    <property type="match status" value="1"/>
</dbReference>
<evidence type="ECO:0000256" key="1">
    <source>
        <dbReference type="ARBA" id="ARBA00022737"/>
    </source>
</evidence>
<feature type="coiled-coil region" evidence="4">
    <location>
        <begin position="243"/>
        <end position="270"/>
    </location>
</feature>